<dbReference type="GO" id="GO:0003677">
    <property type="term" value="F:DNA binding"/>
    <property type="evidence" value="ECO:0007669"/>
    <property type="project" value="UniProtKB-KW"/>
</dbReference>
<evidence type="ECO:0000256" key="2">
    <source>
        <dbReference type="ARBA" id="ARBA00023172"/>
    </source>
</evidence>
<dbReference type="GO" id="GO:0006310">
    <property type="term" value="P:DNA recombination"/>
    <property type="evidence" value="ECO:0007669"/>
    <property type="project" value="UniProtKB-KW"/>
</dbReference>
<reference evidence="4 5" key="1">
    <citation type="submission" date="2018-10" db="EMBL/GenBank/DDBJ databases">
        <title>Genome sequencing of Mucilaginibacter sp. HYN0043.</title>
        <authorList>
            <person name="Kim M."/>
            <person name="Yi H."/>
        </authorList>
    </citation>
    <scope>NUCLEOTIDE SEQUENCE [LARGE SCALE GENOMIC DNA]</scope>
    <source>
        <strain evidence="4 5">HYN0043</strain>
    </source>
</reference>
<protein>
    <submittedName>
        <fullName evidence="4">Recombinase</fullName>
    </submittedName>
</protein>
<organism evidence="4 5">
    <name type="scientific">Mucilaginibacter celer</name>
    <dbReference type="NCBI Taxonomy" id="2305508"/>
    <lineage>
        <taxon>Bacteria</taxon>
        <taxon>Pseudomonadati</taxon>
        <taxon>Bacteroidota</taxon>
        <taxon>Sphingobacteriia</taxon>
        <taxon>Sphingobacteriales</taxon>
        <taxon>Sphingobacteriaceae</taxon>
        <taxon>Mucilaginibacter</taxon>
    </lineage>
</organism>
<proteinExistence type="predicted"/>
<accession>A0A494VJU7</accession>
<sequence>MATVSAKVYEHHKKKDGTFNVKIIVYHQQDRKHIDTIHFVSKRQLTPDLEIKDKFLNKIIDDTLDDYRTTISNLGTKLDFFTCEELRDYLRDKDKEVDFIEFCTEHIRQERKDKRDGSANNHRRVKNSLIDYFKKDSVSINEITSHMLISWERYLKTDREQVRVGKSGVEVISTVKGMKKGGLYTIMRDLRTLFNAAVEKYNDEERGILKIKHYPFKKYKLGAAPKTRKRNISLEQVKIVCDCEIQPGSWSELSRDLFMLSFYMCGLNAVDMYQLEPLLPGQERLEYNRSKTRDIREDNAFISIYIPDEARPILEKYAGKLQAKFVSHNGLNTALSIGMKDLCKIAGLAGVTFYWARHSFANIARNKGGMHTDDIGLALNHVDEEHPTTDIYLDKDWSLADLVQNCVLNLFRVYNTEKLTR</sequence>
<evidence type="ECO:0000259" key="3">
    <source>
        <dbReference type="Pfam" id="PF13102"/>
    </source>
</evidence>
<dbReference type="Pfam" id="PF13102">
    <property type="entry name" value="Phage_int_SAM_5"/>
    <property type="match status" value="1"/>
</dbReference>
<evidence type="ECO:0000256" key="1">
    <source>
        <dbReference type="ARBA" id="ARBA00023125"/>
    </source>
</evidence>
<dbReference type="InterPro" id="IPR010998">
    <property type="entry name" value="Integrase_recombinase_N"/>
</dbReference>
<dbReference type="InterPro" id="IPR013762">
    <property type="entry name" value="Integrase-like_cat_sf"/>
</dbReference>
<keyword evidence="2" id="KW-0233">DNA recombination</keyword>
<dbReference type="SUPFAM" id="SSF56349">
    <property type="entry name" value="DNA breaking-rejoining enzymes"/>
    <property type="match status" value="1"/>
</dbReference>
<evidence type="ECO:0000313" key="5">
    <source>
        <dbReference type="Proteomes" id="UP000270046"/>
    </source>
</evidence>
<dbReference type="KEGG" id="muh:HYN43_008645"/>
<feature type="domain" description="Phage integrase SAM-like" evidence="3">
    <location>
        <begin position="98"/>
        <end position="219"/>
    </location>
</feature>
<dbReference type="Gene3D" id="1.10.150.130">
    <property type="match status" value="1"/>
</dbReference>
<gene>
    <name evidence="4" type="ORF">HYN43_008645</name>
</gene>
<name>A0A494VJU7_9SPHI</name>
<dbReference type="Gene3D" id="1.10.443.10">
    <property type="entry name" value="Intergrase catalytic core"/>
    <property type="match status" value="1"/>
</dbReference>
<dbReference type="OrthoDB" id="5326076at2"/>
<dbReference type="InterPro" id="IPR011010">
    <property type="entry name" value="DNA_brk_join_enz"/>
</dbReference>
<evidence type="ECO:0000313" key="4">
    <source>
        <dbReference type="EMBL" id="AYL95357.1"/>
    </source>
</evidence>
<dbReference type="Proteomes" id="UP000270046">
    <property type="component" value="Chromosome"/>
</dbReference>
<dbReference type="RefSeq" id="WP_119411320.1">
    <property type="nucleotide sequence ID" value="NZ_CP032869.1"/>
</dbReference>
<dbReference type="AlphaFoldDB" id="A0A494VJU7"/>
<dbReference type="GO" id="GO:0015074">
    <property type="term" value="P:DNA integration"/>
    <property type="evidence" value="ECO:0007669"/>
    <property type="project" value="InterPro"/>
</dbReference>
<keyword evidence="5" id="KW-1185">Reference proteome</keyword>
<keyword evidence="1" id="KW-0238">DNA-binding</keyword>
<dbReference type="EMBL" id="CP032869">
    <property type="protein sequence ID" value="AYL95357.1"/>
    <property type="molecule type" value="Genomic_DNA"/>
</dbReference>
<dbReference type="InterPro" id="IPR025269">
    <property type="entry name" value="SAM-like_dom"/>
</dbReference>